<dbReference type="InterPro" id="IPR002878">
    <property type="entry name" value="ChsH2_C"/>
</dbReference>
<evidence type="ECO:0000259" key="1">
    <source>
        <dbReference type="Pfam" id="PF01796"/>
    </source>
</evidence>
<sequence>MNVAIPVAEGLWTDEAEPRLIGGQHRLTGEIVFPMLQGDAAQHFDAFPLSRTGTLWSWTSQGFRPKLPPYAGPEAFTPFLIGYVELPGQVIVETRIEGASLADLKLGMPMELVLTEFAPGRSTFAFRPAP</sequence>
<dbReference type="Pfam" id="PF01796">
    <property type="entry name" value="OB_ChsH2_C"/>
    <property type="match status" value="1"/>
</dbReference>
<organism evidence="2 3">
    <name type="scientific">Blastomonas aquatica</name>
    <dbReference type="NCBI Taxonomy" id="1510276"/>
    <lineage>
        <taxon>Bacteria</taxon>
        <taxon>Pseudomonadati</taxon>
        <taxon>Pseudomonadota</taxon>
        <taxon>Alphaproteobacteria</taxon>
        <taxon>Sphingomonadales</taxon>
        <taxon>Sphingomonadaceae</taxon>
        <taxon>Blastomonas</taxon>
    </lineage>
</organism>
<evidence type="ECO:0000313" key="3">
    <source>
        <dbReference type="Proteomes" id="UP000614261"/>
    </source>
</evidence>
<dbReference type="InterPro" id="IPR012340">
    <property type="entry name" value="NA-bd_OB-fold"/>
</dbReference>
<accession>A0ABQ1IW66</accession>
<comment type="caution">
    <text evidence="2">The sequence shown here is derived from an EMBL/GenBank/DDBJ whole genome shotgun (WGS) entry which is preliminary data.</text>
</comment>
<feature type="domain" description="ChsH2 C-terminal OB-fold" evidence="1">
    <location>
        <begin position="48"/>
        <end position="114"/>
    </location>
</feature>
<keyword evidence="3" id="KW-1185">Reference proteome</keyword>
<dbReference type="EMBL" id="BMGD01000001">
    <property type="protein sequence ID" value="GGB53352.1"/>
    <property type="molecule type" value="Genomic_DNA"/>
</dbReference>
<dbReference type="RefSeq" id="WP_188512770.1">
    <property type="nucleotide sequence ID" value="NZ_BMGD01000001.1"/>
</dbReference>
<gene>
    <name evidence="2" type="ORF">GCM10010833_05060</name>
</gene>
<dbReference type="Proteomes" id="UP000614261">
    <property type="component" value="Unassembled WGS sequence"/>
</dbReference>
<name>A0ABQ1IW66_9SPHN</name>
<reference evidence="3" key="1">
    <citation type="journal article" date="2019" name="Int. J. Syst. Evol. Microbiol.">
        <title>The Global Catalogue of Microorganisms (GCM) 10K type strain sequencing project: providing services to taxonomists for standard genome sequencing and annotation.</title>
        <authorList>
            <consortium name="The Broad Institute Genomics Platform"/>
            <consortium name="The Broad Institute Genome Sequencing Center for Infectious Disease"/>
            <person name="Wu L."/>
            <person name="Ma J."/>
        </authorList>
    </citation>
    <scope>NUCLEOTIDE SEQUENCE [LARGE SCALE GENOMIC DNA]</scope>
    <source>
        <strain evidence="3">CGMCC 1.12851</strain>
    </source>
</reference>
<evidence type="ECO:0000313" key="2">
    <source>
        <dbReference type="EMBL" id="GGB53352.1"/>
    </source>
</evidence>
<protein>
    <recommendedName>
        <fullName evidence="1">ChsH2 C-terminal OB-fold domain-containing protein</fullName>
    </recommendedName>
</protein>
<dbReference type="SUPFAM" id="SSF50249">
    <property type="entry name" value="Nucleic acid-binding proteins"/>
    <property type="match status" value="1"/>
</dbReference>
<proteinExistence type="predicted"/>